<reference evidence="2" key="1">
    <citation type="submission" date="2022-11" db="UniProtKB">
        <authorList>
            <consortium name="WormBaseParasite"/>
        </authorList>
    </citation>
    <scope>IDENTIFICATION</scope>
</reference>
<dbReference type="WBParaSite" id="JU765_v2.g6969.t2">
    <property type="protein sequence ID" value="JU765_v2.g6969.t2"/>
    <property type="gene ID" value="JU765_v2.g6969"/>
</dbReference>
<organism evidence="1 2">
    <name type="scientific">Panagrolaimus sp. JU765</name>
    <dbReference type="NCBI Taxonomy" id="591449"/>
    <lineage>
        <taxon>Eukaryota</taxon>
        <taxon>Metazoa</taxon>
        <taxon>Ecdysozoa</taxon>
        <taxon>Nematoda</taxon>
        <taxon>Chromadorea</taxon>
        <taxon>Rhabditida</taxon>
        <taxon>Tylenchina</taxon>
        <taxon>Panagrolaimomorpha</taxon>
        <taxon>Panagrolaimoidea</taxon>
        <taxon>Panagrolaimidae</taxon>
        <taxon>Panagrolaimus</taxon>
    </lineage>
</organism>
<evidence type="ECO:0000313" key="1">
    <source>
        <dbReference type="Proteomes" id="UP000887576"/>
    </source>
</evidence>
<accession>A0AC34RH62</accession>
<protein>
    <submittedName>
        <fullName evidence="2">Double-strand break repair protein</fullName>
    </submittedName>
</protein>
<name>A0AC34RH62_9BILA</name>
<dbReference type="Proteomes" id="UP000887576">
    <property type="component" value="Unplaced"/>
</dbReference>
<evidence type="ECO:0000313" key="2">
    <source>
        <dbReference type="WBParaSite" id="JU765_v2.g6969.t2"/>
    </source>
</evidence>
<proteinExistence type="predicted"/>
<sequence>MTGGFRILISSDNHTGYAEDKSIIGNDSFDGFEEVLQHAANENVDFILLGGDLFHKSEPDRSTIHKVTELLRTYVLGDRPISFEFLSEPGDVFPFSKFQRVNFEDNNINIAMPIFTIHGNHDDFSGKGLLALDNFHDSGFLNLFGKFTNVEKIEVKPVLLKKGDTKLALYGIGHQEDDRLCRAFMLDKIKFFCPEDEFDDWFKILVVHQNRPPRSTTRTTGSYLPYDKIPKFFDLVVWGHEHACYVEDMEYSRTGEPYVLQPGSSVATSLCPDETKPKAVALLTVDGTSAKIERIPLERSRQIIYKVLDLGKDYPTAKLPKTKVRTKTGMKDEEIIRKEIEKLLQEAEETRGDHQPDLPRIRIKVIYSKNWADIPPVKPAVIGVQYKKRVANHEEMIKLKPAVIGVQYKKRVANHEEMIKCHIVRPEHEKPLYENVDLRNMTDTTTVFDLLRDAVKQRAKNGLNLLQIEDMEKLVKEQGQSSKVAAKDKKEALKLVVDDQIQNYMSRIRKLDMSSFEGRPSDIKSFIEPAIKAMVKANREKFTGSTVVDDADGKDENAEVDEEVPKKRRGRKAQMGNVPVSVIPESPEIIDVDDDDEEFPGFVSD</sequence>